<dbReference type="PATRIC" id="fig|1330047.3.peg.1557"/>
<comment type="caution">
    <text evidence="1">The sequence shown here is derived from an EMBL/GenBank/DDBJ whole genome shotgun (WGS) entry which is preliminary data.</text>
</comment>
<accession>S7WS87</accession>
<evidence type="ECO:0000313" key="1">
    <source>
        <dbReference type="EMBL" id="EPR86031.1"/>
    </source>
</evidence>
<name>S7WS87_ACIJU</name>
<sequence length="349" mass="41151">MMVQFTKQAKSNQEHLKTWQDRGLTIPDLVRADRYLSFIGYYRLSAYTIPFQQIVTTPSTVLHQFKANTTFDDVLNLYIFDRELRLLVMDAIERIEVAIRAQICNVLCHQSGDAFWYTDEQHFSHNYAHMRLLASIERQLLDEKNRLDRDEKAIDQRKSVSQADKDALKDKVRKENFLRHYLSKYDSPKLPPSWMMIEMLTWGELSHLYVGLKSTQAKKQIAQNLGLHAEVLESWLKTLNDVRNICAHHSRLWNKEHGRSIKIPTSNAIQWLQQPIILSNTAIRYEKRTYMLLVAIQTLLYKISPNSTWAKRLKDLIEQYPSLSKANMGMPELWYQDPFWQHALLQNEE</sequence>
<dbReference type="EMBL" id="ASYZ01000079">
    <property type="protein sequence ID" value="EPR86031.1"/>
    <property type="molecule type" value="Genomic_DNA"/>
</dbReference>
<dbReference type="eggNOG" id="COG4823">
    <property type="taxonomic scope" value="Bacteria"/>
</dbReference>
<reference evidence="1 2" key="1">
    <citation type="submission" date="2013-05" db="EMBL/GenBank/DDBJ databases">
        <title>Genome assembly of Acinetobacter junii MTCC 11364.</title>
        <authorList>
            <person name="Khatri I."/>
            <person name="Singh N.K."/>
            <person name="Subramanian S."/>
            <person name="Mayilraj S."/>
        </authorList>
    </citation>
    <scope>NUCLEOTIDE SEQUENCE [LARGE SCALE GENOMIC DNA]</scope>
    <source>
        <strain evidence="1 2">MTCC 11364</strain>
    </source>
</reference>
<protein>
    <submittedName>
        <fullName evidence="1">Abortive infection bacteriophage resistance protein</fullName>
    </submittedName>
</protein>
<organism evidence="1 2">
    <name type="scientific">Acinetobacter junii CIP 107470 = MTCC 11364</name>
    <dbReference type="NCBI Taxonomy" id="1217666"/>
    <lineage>
        <taxon>Bacteria</taxon>
        <taxon>Pseudomonadati</taxon>
        <taxon>Pseudomonadota</taxon>
        <taxon>Gammaproteobacteria</taxon>
        <taxon>Moraxellales</taxon>
        <taxon>Moraxellaceae</taxon>
        <taxon>Acinetobacter</taxon>
    </lineage>
</organism>
<gene>
    <name evidence="1" type="ORF">L292_2961</name>
</gene>
<dbReference type="Pfam" id="PF07751">
    <property type="entry name" value="Abi_2"/>
    <property type="match status" value="1"/>
</dbReference>
<proteinExistence type="predicted"/>
<dbReference type="AlphaFoldDB" id="S7WS87"/>
<dbReference type="Proteomes" id="UP000018420">
    <property type="component" value="Unassembled WGS sequence"/>
</dbReference>
<evidence type="ECO:0000313" key="2">
    <source>
        <dbReference type="Proteomes" id="UP000018420"/>
    </source>
</evidence>
<dbReference type="InterPro" id="IPR011664">
    <property type="entry name" value="Abi_system_AbiD/AbiF-like"/>
</dbReference>